<evidence type="ECO:0000313" key="3">
    <source>
        <dbReference type="EMBL" id="KAH6830194.1"/>
    </source>
</evidence>
<gene>
    <name evidence="3" type="ORF">C2S53_015577</name>
</gene>
<name>A0AAD4JAW7_PERFH</name>
<sequence length="276" mass="31232">MVEGGGGGPAFPVMFFDGEKEMNIGDVRINPTLEYKPFQHMLSQKIGISPNQISIYLVDRRKSPKSPFSEDRRRIPITGKVNFGLICRQKDCCFLVVLKRSRKARNRRERAMSGVDFADLSPESDLSRPPMHSAPANLILLRRDQQVPFHDQIVQSELAELNERLQSLEAQRENYQMAMARGNLNAPYHIAEHGTGRSSAPGMAMDLTPNFDDWYSFHPSTMMMTNNDIRKAYCEECVKAEMNGSALSFHPCVNDAVVTRLTARFGPIRRPYKPAP</sequence>
<dbReference type="EMBL" id="SDAM02000100">
    <property type="protein sequence ID" value="KAH6830194.1"/>
    <property type="molecule type" value="Genomic_DNA"/>
</dbReference>
<dbReference type="InterPro" id="IPR055562">
    <property type="entry name" value="DUF7138"/>
</dbReference>
<accession>A0AAD4JAW7</accession>
<feature type="coiled-coil region" evidence="1">
    <location>
        <begin position="151"/>
        <end position="185"/>
    </location>
</feature>
<dbReference type="PANTHER" id="PTHR36351">
    <property type="entry name" value="EMBRYO SAC DEVELOPMENT ARREST 12"/>
    <property type="match status" value="1"/>
</dbReference>
<feature type="domain" description="DUF7138" evidence="2">
    <location>
        <begin position="9"/>
        <end position="96"/>
    </location>
</feature>
<dbReference type="AlphaFoldDB" id="A0AAD4JAW7"/>
<keyword evidence="4" id="KW-1185">Reference proteome</keyword>
<dbReference type="PANTHER" id="PTHR36351:SF1">
    <property type="entry name" value="EMBRYO SAC DEVELOPMENT ARREST 12"/>
    <property type="match status" value="1"/>
</dbReference>
<keyword evidence="1" id="KW-0175">Coiled coil</keyword>
<evidence type="ECO:0000259" key="2">
    <source>
        <dbReference type="Pfam" id="PF23596"/>
    </source>
</evidence>
<organism evidence="3 4">
    <name type="scientific">Perilla frutescens var. hirtella</name>
    <name type="common">Perilla citriodora</name>
    <name type="synonym">Perilla setoyensis</name>
    <dbReference type="NCBI Taxonomy" id="608512"/>
    <lineage>
        <taxon>Eukaryota</taxon>
        <taxon>Viridiplantae</taxon>
        <taxon>Streptophyta</taxon>
        <taxon>Embryophyta</taxon>
        <taxon>Tracheophyta</taxon>
        <taxon>Spermatophyta</taxon>
        <taxon>Magnoliopsida</taxon>
        <taxon>eudicotyledons</taxon>
        <taxon>Gunneridae</taxon>
        <taxon>Pentapetalae</taxon>
        <taxon>asterids</taxon>
        <taxon>lamiids</taxon>
        <taxon>Lamiales</taxon>
        <taxon>Lamiaceae</taxon>
        <taxon>Nepetoideae</taxon>
        <taxon>Elsholtzieae</taxon>
        <taxon>Perilla</taxon>
    </lineage>
</organism>
<reference evidence="3 4" key="1">
    <citation type="journal article" date="2021" name="Nat. Commun.">
        <title>Incipient diploidization of the medicinal plant Perilla within 10,000 years.</title>
        <authorList>
            <person name="Zhang Y."/>
            <person name="Shen Q."/>
            <person name="Leng L."/>
            <person name="Zhang D."/>
            <person name="Chen S."/>
            <person name="Shi Y."/>
            <person name="Ning Z."/>
            <person name="Chen S."/>
        </authorList>
    </citation>
    <scope>NUCLEOTIDE SEQUENCE [LARGE SCALE GENOMIC DNA]</scope>
    <source>
        <strain evidence="4">cv. PC099</strain>
    </source>
</reference>
<dbReference type="Pfam" id="PF23596">
    <property type="entry name" value="DUF7138"/>
    <property type="match status" value="1"/>
</dbReference>
<dbReference type="Proteomes" id="UP001190926">
    <property type="component" value="Unassembled WGS sequence"/>
</dbReference>
<protein>
    <recommendedName>
        <fullName evidence="2">DUF7138 domain-containing protein</fullName>
    </recommendedName>
</protein>
<proteinExistence type="predicted"/>
<evidence type="ECO:0000313" key="4">
    <source>
        <dbReference type="Proteomes" id="UP001190926"/>
    </source>
</evidence>
<comment type="caution">
    <text evidence="3">The sequence shown here is derived from an EMBL/GenBank/DDBJ whole genome shotgun (WGS) entry which is preliminary data.</text>
</comment>
<evidence type="ECO:0000256" key="1">
    <source>
        <dbReference type="SAM" id="Coils"/>
    </source>
</evidence>